<organism evidence="7 8">
    <name type="scientific">Neptunicoccus cionae</name>
    <dbReference type="NCBI Taxonomy" id="2035344"/>
    <lineage>
        <taxon>Bacteria</taxon>
        <taxon>Pseudomonadati</taxon>
        <taxon>Pseudomonadota</taxon>
        <taxon>Alphaproteobacteria</taxon>
        <taxon>Rhodobacterales</taxon>
        <taxon>Paracoccaceae</taxon>
        <taxon>Neptunicoccus</taxon>
    </lineage>
</organism>
<dbReference type="InterPro" id="IPR000184">
    <property type="entry name" value="Bac_surfAg_D15"/>
</dbReference>
<evidence type="ECO:0000256" key="4">
    <source>
        <dbReference type="SAM" id="SignalP"/>
    </source>
</evidence>
<dbReference type="InterPro" id="IPR039910">
    <property type="entry name" value="D15-like"/>
</dbReference>
<comment type="caution">
    <text evidence="7">The sequence shown here is derived from an EMBL/GenBank/DDBJ whole genome shotgun (WGS) entry which is preliminary data.</text>
</comment>
<dbReference type="PANTHER" id="PTHR12815:SF42">
    <property type="entry name" value="BACTERIAL SURFACE ANTIGEN (D15) DOMAIN-CONTAINING PROTEIN"/>
    <property type="match status" value="1"/>
</dbReference>
<gene>
    <name evidence="7" type="ORF">GCM10011498_07130</name>
</gene>
<accession>A0A916QTF5</accession>
<dbReference type="Proteomes" id="UP000628017">
    <property type="component" value="Unassembled WGS sequence"/>
</dbReference>
<proteinExistence type="predicted"/>
<evidence type="ECO:0000259" key="6">
    <source>
        <dbReference type="Pfam" id="PF07244"/>
    </source>
</evidence>
<keyword evidence="3" id="KW-0472">Membrane</keyword>
<comment type="subcellular location">
    <subcellularLocation>
        <location evidence="1">Membrane</location>
    </subcellularLocation>
</comment>
<dbReference type="AlphaFoldDB" id="A0A916QTF5"/>
<evidence type="ECO:0000256" key="1">
    <source>
        <dbReference type="ARBA" id="ARBA00004370"/>
    </source>
</evidence>
<protein>
    <submittedName>
        <fullName evidence="7">Outer membrane protein assembly factor</fullName>
    </submittedName>
</protein>
<dbReference type="Gene3D" id="2.40.160.50">
    <property type="entry name" value="membrane protein fhac: a member of the omp85/tpsb transporter family"/>
    <property type="match status" value="1"/>
</dbReference>
<dbReference type="PANTHER" id="PTHR12815">
    <property type="entry name" value="SORTING AND ASSEMBLY MACHINERY SAMM50 PROTEIN FAMILY MEMBER"/>
    <property type="match status" value="1"/>
</dbReference>
<sequence length="603" mass="64582">MGKFVKTTTWAGAFAAVLGAGLTASAETFDLRIVVGQEDDDLAETLQNASLLVELQSRENVAIQDIIASARADYERIVTALYGEARYAPVVEIKIDGREASSLSPFYSPKSVQNVEIRVKYGPLFRFGRADVAPVAPGSELPEEFATGAPARVGVLQDTVDAGITGWRAVGHAKAELGGQSVTARHAQQQIDAGIRLAPGPQLKFGRLLVSGNEAVRTERIHDIAGFPSGHVFSPEELKRVSTRLRRTGAFRVVALNEAERIGPDNTLDVTAQLVESPPRRFGFGAEISSEDGLGLSSYWLHRNLFGGAERLRLDGEISGIGGETGGTDYTVTLRFDRPATFNEDTDFYVESEAERLNEETYTTESFELGAGITRYASDNREYSFGLGYRFADVEDAFGPRRYSLLMAPATATFDYRDNPLDAKEGYYAKAEFTPFYALSGTDSGALGRLDLRAYKTVGSAERVTFALRGQLGTLSGPELSTAPSDFLFYSGGGGTVRGQGYQSLGVDLGGGITVGGRSFLGISAETRVKITDTIAAVGFYDAGYIGRESFPDGSSGNWQSGAGLGLRYNTGFGPLRLDVAVPVSGPGDNSGVEFYIGIGQSF</sequence>
<feature type="domain" description="POTRA" evidence="6">
    <location>
        <begin position="204"/>
        <end position="276"/>
    </location>
</feature>
<evidence type="ECO:0000313" key="8">
    <source>
        <dbReference type="Proteomes" id="UP000628017"/>
    </source>
</evidence>
<dbReference type="EMBL" id="BMKA01000001">
    <property type="protein sequence ID" value="GGA09664.1"/>
    <property type="molecule type" value="Genomic_DNA"/>
</dbReference>
<dbReference type="Pfam" id="PF01103">
    <property type="entry name" value="Omp85"/>
    <property type="match status" value="1"/>
</dbReference>
<evidence type="ECO:0000259" key="5">
    <source>
        <dbReference type="Pfam" id="PF01103"/>
    </source>
</evidence>
<keyword evidence="8" id="KW-1185">Reference proteome</keyword>
<feature type="chain" id="PRO_5037540729" evidence="4">
    <location>
        <begin position="27"/>
        <end position="603"/>
    </location>
</feature>
<dbReference type="Pfam" id="PF07244">
    <property type="entry name" value="POTRA"/>
    <property type="match status" value="1"/>
</dbReference>
<evidence type="ECO:0000313" key="7">
    <source>
        <dbReference type="EMBL" id="GGA09664.1"/>
    </source>
</evidence>
<name>A0A916QTF5_9RHOB</name>
<feature type="domain" description="Bacterial surface antigen (D15)" evidence="5">
    <location>
        <begin position="304"/>
        <end position="603"/>
    </location>
</feature>
<reference evidence="7" key="1">
    <citation type="journal article" date="2014" name="Int. J. Syst. Evol. Microbiol.">
        <title>Complete genome sequence of Corynebacterium casei LMG S-19264T (=DSM 44701T), isolated from a smear-ripened cheese.</title>
        <authorList>
            <consortium name="US DOE Joint Genome Institute (JGI-PGF)"/>
            <person name="Walter F."/>
            <person name="Albersmeier A."/>
            <person name="Kalinowski J."/>
            <person name="Ruckert C."/>
        </authorList>
    </citation>
    <scope>NUCLEOTIDE SEQUENCE</scope>
    <source>
        <strain evidence="7">CGMCC 1.15880</strain>
    </source>
</reference>
<keyword evidence="2" id="KW-0812">Transmembrane</keyword>
<evidence type="ECO:0000256" key="2">
    <source>
        <dbReference type="ARBA" id="ARBA00022452"/>
    </source>
</evidence>
<dbReference type="GO" id="GO:0019867">
    <property type="term" value="C:outer membrane"/>
    <property type="evidence" value="ECO:0007669"/>
    <property type="project" value="InterPro"/>
</dbReference>
<dbReference type="RefSeq" id="WP_188670971.1">
    <property type="nucleotide sequence ID" value="NZ_BMKA01000001.1"/>
</dbReference>
<keyword evidence="2" id="KW-1134">Transmembrane beta strand</keyword>
<keyword evidence="4" id="KW-0732">Signal</keyword>
<reference evidence="7" key="2">
    <citation type="submission" date="2020-09" db="EMBL/GenBank/DDBJ databases">
        <authorList>
            <person name="Sun Q."/>
            <person name="Zhou Y."/>
        </authorList>
    </citation>
    <scope>NUCLEOTIDE SEQUENCE</scope>
    <source>
        <strain evidence="7">CGMCC 1.15880</strain>
    </source>
</reference>
<dbReference type="Gene3D" id="3.10.20.310">
    <property type="entry name" value="membrane protein fhac"/>
    <property type="match status" value="1"/>
</dbReference>
<dbReference type="InterPro" id="IPR010827">
    <property type="entry name" value="BamA/TamA_POTRA"/>
</dbReference>
<feature type="signal peptide" evidence="4">
    <location>
        <begin position="1"/>
        <end position="26"/>
    </location>
</feature>
<evidence type="ECO:0000256" key="3">
    <source>
        <dbReference type="ARBA" id="ARBA00023136"/>
    </source>
</evidence>